<protein>
    <submittedName>
        <fullName evidence="1">Uncharacterized protein</fullName>
    </submittedName>
</protein>
<accession>A0ABR1KH86</accession>
<comment type="caution">
    <text evidence="1">The sequence shown here is derived from an EMBL/GenBank/DDBJ whole genome shotgun (WGS) entry which is preliminary data.</text>
</comment>
<keyword evidence="2" id="KW-1185">Reference proteome</keyword>
<dbReference type="EMBL" id="JBBPHU010000008">
    <property type="protein sequence ID" value="KAK7514792.1"/>
    <property type="molecule type" value="Genomic_DNA"/>
</dbReference>
<evidence type="ECO:0000313" key="2">
    <source>
        <dbReference type="Proteomes" id="UP001363622"/>
    </source>
</evidence>
<gene>
    <name evidence="1" type="ORF">IWZ03DRAFT_381689</name>
</gene>
<organism evidence="1 2">
    <name type="scientific">Phyllosticta citriasiana</name>
    <dbReference type="NCBI Taxonomy" id="595635"/>
    <lineage>
        <taxon>Eukaryota</taxon>
        <taxon>Fungi</taxon>
        <taxon>Dikarya</taxon>
        <taxon>Ascomycota</taxon>
        <taxon>Pezizomycotina</taxon>
        <taxon>Dothideomycetes</taxon>
        <taxon>Dothideomycetes incertae sedis</taxon>
        <taxon>Botryosphaeriales</taxon>
        <taxon>Phyllostictaceae</taxon>
        <taxon>Phyllosticta</taxon>
    </lineage>
</organism>
<dbReference type="Proteomes" id="UP001363622">
    <property type="component" value="Unassembled WGS sequence"/>
</dbReference>
<evidence type="ECO:0000313" key="1">
    <source>
        <dbReference type="EMBL" id="KAK7514792.1"/>
    </source>
</evidence>
<reference evidence="1 2" key="1">
    <citation type="submission" date="2024-04" db="EMBL/GenBank/DDBJ databases">
        <title>Phyllosticta paracitricarpa is synonymous to the EU quarantine fungus P. citricarpa based on phylogenomic analyses.</title>
        <authorList>
            <consortium name="Lawrence Berkeley National Laboratory"/>
            <person name="Van Ingen-Buijs V.A."/>
            <person name="Van Westerhoven A.C."/>
            <person name="Haridas S."/>
            <person name="Skiadas P."/>
            <person name="Martin F."/>
            <person name="Groenewald J.Z."/>
            <person name="Crous P.W."/>
            <person name="Seidl M.F."/>
        </authorList>
    </citation>
    <scope>NUCLEOTIDE SEQUENCE [LARGE SCALE GENOMIC DNA]</scope>
    <source>
        <strain evidence="1 2">CBS 123371</strain>
    </source>
</reference>
<sequence>MSVERAVGGNIQIMPVWRLETCSKRFIRVRQEGVGALCLQRRGRGKQRTGPQSELPRIERDVRWQRGCWVTVVLPVMVAVSAPIHCPPSFLVPAYNSKLLTNASGICKVAVPSREVAWVYCQGGRHHQSKQARAQNLNHICLGLGVSRTATTWL</sequence>
<name>A0ABR1KH86_9PEZI</name>
<proteinExistence type="predicted"/>